<dbReference type="Proteomes" id="UP000002945">
    <property type="component" value="Unassembled WGS sequence"/>
</dbReference>
<sequence length="37" mass="4414">MGREVKISKTAEIKLEKLFDYLLENWSEKVKANFIKN</sequence>
<dbReference type="EMBL" id="ABIB01000001">
    <property type="protein sequence ID" value="EDP98574.1"/>
    <property type="molecule type" value="Genomic_DNA"/>
</dbReference>
<keyword evidence="2" id="KW-1185">Reference proteome</keyword>
<evidence type="ECO:0000313" key="2">
    <source>
        <dbReference type="Proteomes" id="UP000002945"/>
    </source>
</evidence>
<gene>
    <name evidence="1" type="ORF">KAOT1_15192</name>
</gene>
<dbReference type="HOGENOM" id="CLU_3344813_0_0_10"/>
<dbReference type="STRING" id="391587.KAOT1_15192"/>
<evidence type="ECO:0000313" key="1">
    <source>
        <dbReference type="EMBL" id="EDP98574.1"/>
    </source>
</evidence>
<protein>
    <submittedName>
        <fullName evidence="1">Uncharacterized protein</fullName>
    </submittedName>
</protein>
<name>A9DLI5_9FLAO</name>
<proteinExistence type="predicted"/>
<organism evidence="1 2">
    <name type="scientific">Kordia algicida OT-1</name>
    <dbReference type="NCBI Taxonomy" id="391587"/>
    <lineage>
        <taxon>Bacteria</taxon>
        <taxon>Pseudomonadati</taxon>
        <taxon>Bacteroidota</taxon>
        <taxon>Flavobacteriia</taxon>
        <taxon>Flavobacteriales</taxon>
        <taxon>Flavobacteriaceae</taxon>
        <taxon>Kordia</taxon>
    </lineage>
</organism>
<accession>A9DLI5</accession>
<comment type="caution">
    <text evidence="1">The sequence shown here is derived from an EMBL/GenBank/DDBJ whole genome shotgun (WGS) entry which is preliminary data.</text>
</comment>
<dbReference type="AlphaFoldDB" id="A9DLI5"/>
<reference evidence="1 2" key="1">
    <citation type="journal article" date="2011" name="J. Bacteriol.">
        <title>Genome sequence of the algicidal bacterium Kordia algicida OT-1.</title>
        <authorList>
            <person name="Lee H.S."/>
            <person name="Kang S.G."/>
            <person name="Kwon K.K."/>
            <person name="Lee J.H."/>
            <person name="Kim S.J."/>
        </authorList>
    </citation>
    <scope>NUCLEOTIDE SEQUENCE [LARGE SCALE GENOMIC DNA]</scope>
    <source>
        <strain evidence="1 2">OT-1</strain>
    </source>
</reference>